<evidence type="ECO:0000313" key="1">
    <source>
        <dbReference type="EMBL" id="MBX42727.1"/>
    </source>
</evidence>
<protein>
    <submittedName>
        <fullName evidence="1">Uncharacterized protein</fullName>
    </submittedName>
</protein>
<accession>A0A2P2NJU2</accession>
<dbReference type="EMBL" id="GGEC01062243">
    <property type="protein sequence ID" value="MBX42727.1"/>
    <property type="molecule type" value="Transcribed_RNA"/>
</dbReference>
<organism evidence="1">
    <name type="scientific">Rhizophora mucronata</name>
    <name type="common">Asiatic mangrove</name>
    <dbReference type="NCBI Taxonomy" id="61149"/>
    <lineage>
        <taxon>Eukaryota</taxon>
        <taxon>Viridiplantae</taxon>
        <taxon>Streptophyta</taxon>
        <taxon>Embryophyta</taxon>
        <taxon>Tracheophyta</taxon>
        <taxon>Spermatophyta</taxon>
        <taxon>Magnoliopsida</taxon>
        <taxon>eudicotyledons</taxon>
        <taxon>Gunneridae</taxon>
        <taxon>Pentapetalae</taxon>
        <taxon>rosids</taxon>
        <taxon>fabids</taxon>
        <taxon>Malpighiales</taxon>
        <taxon>Rhizophoraceae</taxon>
        <taxon>Rhizophora</taxon>
    </lineage>
</organism>
<sequence>MLKAFVENCRFRSCGTCSSGFSYNIKPRLN</sequence>
<proteinExistence type="predicted"/>
<reference evidence="1" key="1">
    <citation type="submission" date="2018-02" db="EMBL/GenBank/DDBJ databases">
        <title>Rhizophora mucronata_Transcriptome.</title>
        <authorList>
            <person name="Meera S.P."/>
            <person name="Sreeshan A."/>
            <person name="Augustine A."/>
        </authorList>
    </citation>
    <scope>NUCLEOTIDE SEQUENCE</scope>
    <source>
        <tissue evidence="1">Leaf</tissue>
    </source>
</reference>
<name>A0A2P2NJU2_RHIMU</name>
<dbReference type="AlphaFoldDB" id="A0A2P2NJU2"/>